<keyword evidence="7 13" id="KW-0472">Membrane</keyword>
<evidence type="ECO:0000256" key="10">
    <source>
        <dbReference type="ARBA" id="ARBA00023277"/>
    </source>
</evidence>
<dbReference type="PANTHER" id="PTHR31741:SF1">
    <property type="entry name" value="O-FUCOSYLTRANSFERASE 7"/>
    <property type="match status" value="1"/>
</dbReference>
<dbReference type="Proteomes" id="UP001497444">
    <property type="component" value="Chromosome 4"/>
</dbReference>
<dbReference type="InterPro" id="IPR019378">
    <property type="entry name" value="GDP-Fuc_O-FucTrfase"/>
</dbReference>
<protein>
    <recommendedName>
        <fullName evidence="11">O-fucosyltransferase family protein</fullName>
    </recommendedName>
</protein>
<keyword evidence="10" id="KW-0119">Carbohydrate metabolism</keyword>
<keyword evidence="15" id="KW-1185">Reference proteome</keyword>
<name>A0ABP0X098_9BRYO</name>
<keyword evidence="9" id="KW-0294">Fucose metabolism</keyword>
<keyword evidence="5 13" id="KW-0812">Transmembrane</keyword>
<feature type="compositionally biased region" description="Basic residues" evidence="12">
    <location>
        <begin position="490"/>
        <end position="502"/>
    </location>
</feature>
<feature type="region of interest" description="Disordered" evidence="12">
    <location>
        <begin position="490"/>
        <end position="515"/>
    </location>
</feature>
<reference evidence="14" key="1">
    <citation type="submission" date="2024-02" db="EMBL/GenBank/DDBJ databases">
        <authorList>
            <consortium name="ELIXIR-Norway"/>
            <consortium name="Elixir Norway"/>
        </authorList>
    </citation>
    <scope>NUCLEOTIDE SEQUENCE</scope>
</reference>
<evidence type="ECO:0000256" key="7">
    <source>
        <dbReference type="ARBA" id="ARBA00023136"/>
    </source>
</evidence>
<evidence type="ECO:0000256" key="9">
    <source>
        <dbReference type="ARBA" id="ARBA00023253"/>
    </source>
</evidence>
<sequence length="566" mass="64110">MQRHAQSRRVKARRHEILARLLWLAGYICITVGVLMSTHTLFPDLLSILRSSGHKPEVLPLRISETGIRSRVSLLSWEQNFVPPHLSRTTKLDVTNSVWNVLAEKLWKPPSDQGFVPCVDPSPSYTGPGKSRGYLMVATNGGLNQMRAGICDMVAVARILNATLVIPELDKRSFWQDSSNFSDVFDVDHFIESLRGDVPIIKMLPEALHYEPKIVKEFQSWSNVKYYEEDIASLWSRYKIIKAAKSDSRLANNNLPPDIQKLRCRVHYKALRFAPHIEAFGKKLVERMRSNGPFIAVHLRYEKDMLAFSGCTYGLNKTEALELTTMRQDTPHWKIKRINAANQRSQGFCPLTPTEVGVFLKALGYPESTHIYVAAGEIYGGQERMAGFFSRFPNIMKKETIASTEELAPFVQHDSQMAALDYIVSVESDVFVPSFSGNMARAVEGHRRFLGHRKTINPDRKSLVALFDKLNVGELEEGPELGELVTQMHKNRQGAPRKRHGPIKGTKGRERLRTEESFYTNPSPECLCMKPGNHNVNAMSIATIEDDTVENVQNWESHLSSDDHLE</sequence>
<dbReference type="InterPro" id="IPR024709">
    <property type="entry name" value="FucosylTrfase_pln"/>
</dbReference>
<evidence type="ECO:0000256" key="8">
    <source>
        <dbReference type="ARBA" id="ARBA00023180"/>
    </source>
</evidence>
<accession>A0ABP0X098</accession>
<gene>
    <name evidence="14" type="ORF">CSSPJE1EN1_LOCUS17550</name>
</gene>
<dbReference type="CDD" id="cd11299">
    <property type="entry name" value="O-FucT_plant"/>
    <property type="match status" value="1"/>
</dbReference>
<proteinExistence type="inferred from homology"/>
<dbReference type="EMBL" id="OZ020099">
    <property type="protein sequence ID" value="CAK9272072.1"/>
    <property type="molecule type" value="Genomic_DNA"/>
</dbReference>
<keyword evidence="4" id="KW-0808">Transferase</keyword>
<evidence type="ECO:0000256" key="5">
    <source>
        <dbReference type="ARBA" id="ARBA00022692"/>
    </source>
</evidence>
<feature type="transmembrane region" description="Helical" evidence="13">
    <location>
        <begin position="21"/>
        <end position="42"/>
    </location>
</feature>
<evidence type="ECO:0000256" key="4">
    <source>
        <dbReference type="ARBA" id="ARBA00022679"/>
    </source>
</evidence>
<evidence type="ECO:0000256" key="11">
    <source>
        <dbReference type="ARBA" id="ARBA00030350"/>
    </source>
</evidence>
<keyword evidence="3" id="KW-0328">Glycosyltransferase</keyword>
<evidence type="ECO:0000313" key="14">
    <source>
        <dbReference type="EMBL" id="CAK9272072.1"/>
    </source>
</evidence>
<keyword evidence="6 13" id="KW-1133">Transmembrane helix</keyword>
<evidence type="ECO:0000256" key="3">
    <source>
        <dbReference type="ARBA" id="ARBA00022676"/>
    </source>
</evidence>
<keyword evidence="8" id="KW-0325">Glycoprotein</keyword>
<evidence type="ECO:0000313" key="15">
    <source>
        <dbReference type="Proteomes" id="UP001497444"/>
    </source>
</evidence>
<evidence type="ECO:0000256" key="12">
    <source>
        <dbReference type="SAM" id="MobiDB-lite"/>
    </source>
</evidence>
<dbReference type="PIRSF" id="PIRSF009360">
    <property type="entry name" value="UCP009360"/>
    <property type="match status" value="1"/>
</dbReference>
<dbReference type="PANTHER" id="PTHR31741">
    <property type="entry name" value="OS02G0726500 PROTEIN-RELATED"/>
    <property type="match status" value="1"/>
</dbReference>
<evidence type="ECO:0000256" key="6">
    <source>
        <dbReference type="ARBA" id="ARBA00022989"/>
    </source>
</evidence>
<evidence type="ECO:0000256" key="13">
    <source>
        <dbReference type="SAM" id="Phobius"/>
    </source>
</evidence>
<comment type="subcellular location">
    <subcellularLocation>
        <location evidence="1">Membrane</location>
    </subcellularLocation>
</comment>
<comment type="similarity">
    <text evidence="2">Belongs to the glycosyltransferase GT106 family.</text>
</comment>
<dbReference type="Pfam" id="PF10250">
    <property type="entry name" value="O-FucT"/>
    <property type="match status" value="1"/>
</dbReference>
<organism evidence="14 15">
    <name type="scientific">Sphagnum jensenii</name>
    <dbReference type="NCBI Taxonomy" id="128206"/>
    <lineage>
        <taxon>Eukaryota</taxon>
        <taxon>Viridiplantae</taxon>
        <taxon>Streptophyta</taxon>
        <taxon>Embryophyta</taxon>
        <taxon>Bryophyta</taxon>
        <taxon>Sphagnophytina</taxon>
        <taxon>Sphagnopsida</taxon>
        <taxon>Sphagnales</taxon>
        <taxon>Sphagnaceae</taxon>
        <taxon>Sphagnum</taxon>
    </lineage>
</organism>
<evidence type="ECO:0000256" key="2">
    <source>
        <dbReference type="ARBA" id="ARBA00007737"/>
    </source>
</evidence>
<evidence type="ECO:0000256" key="1">
    <source>
        <dbReference type="ARBA" id="ARBA00004370"/>
    </source>
</evidence>